<dbReference type="SMART" id="SM01100">
    <property type="entry name" value="CRAL_TRIO_N"/>
    <property type="match status" value="1"/>
</dbReference>
<organism evidence="3">
    <name type="scientific">Arcella intermedia</name>
    <dbReference type="NCBI Taxonomy" id="1963864"/>
    <lineage>
        <taxon>Eukaryota</taxon>
        <taxon>Amoebozoa</taxon>
        <taxon>Tubulinea</taxon>
        <taxon>Elardia</taxon>
        <taxon>Arcellinida</taxon>
        <taxon>Sphaerothecina</taxon>
        <taxon>Arcellidae</taxon>
        <taxon>Arcella</taxon>
    </lineage>
</organism>
<dbReference type="Gene3D" id="2.60.120.680">
    <property type="entry name" value="GOLD domain"/>
    <property type="match status" value="1"/>
</dbReference>
<sequence>MAKIKQFKDSPLAQKYLLPKHDNFYVARFLRARKYDVDQAVQMFVSTMEWKKEVDVEKIKETLPQNPNFQKLLDYWPSSLHWEEVPTTKDGSLVLLEALGRVDPALIGAFGMDILVQFHIYCMEKLESRYWETSEKLGYWPGFIMIEDLEGLGYHSFSSNVLKVVKELVRINQNYYPEMLRKMYILNVPSFFYMFWKGIQLWMEPRSVAKMELINGNATVISGKITEIFDLSVLPTRLCGSSTKDIPKGGLIGDHSSTFREPPQNKVDLSRGTKYEVKVPAKVGDNIFYEFKTAEFDVGFSITCIETKKSVRSYERVDGSKMVIEGSFNPDTDGTYLFTFDNTYSWTRGKTVHFNIYSGTEILKF</sequence>
<dbReference type="PROSITE" id="PS50866">
    <property type="entry name" value="GOLD"/>
    <property type="match status" value="1"/>
</dbReference>
<dbReference type="Gene3D" id="3.40.525.10">
    <property type="entry name" value="CRAL-TRIO lipid binding domain"/>
    <property type="match status" value="1"/>
</dbReference>
<dbReference type="PANTHER" id="PTHR23324">
    <property type="entry name" value="SEC14 RELATED PROTEIN"/>
    <property type="match status" value="1"/>
</dbReference>
<dbReference type="InterPro" id="IPR036273">
    <property type="entry name" value="CRAL/TRIO_N_dom_sf"/>
</dbReference>
<dbReference type="PROSITE" id="PS50191">
    <property type="entry name" value="CRAL_TRIO"/>
    <property type="match status" value="1"/>
</dbReference>
<feature type="domain" description="GOLD" evidence="2">
    <location>
        <begin position="260"/>
        <end position="358"/>
    </location>
</feature>
<dbReference type="SUPFAM" id="SSF101576">
    <property type="entry name" value="Supernatant protein factor (SPF), C-terminal domain"/>
    <property type="match status" value="1"/>
</dbReference>
<feature type="domain" description="CRAL-TRIO" evidence="1">
    <location>
        <begin position="68"/>
        <end position="246"/>
    </location>
</feature>
<reference evidence="3" key="1">
    <citation type="journal article" date="2020" name="J. Eukaryot. Microbiol.">
        <title>De novo Sequencing, Assembly and Annotation of the Transcriptome for the Free-Living Testate Amoeba Arcella intermedia.</title>
        <authorList>
            <person name="Ribeiro G.M."/>
            <person name="Porfirio-Sousa A.L."/>
            <person name="Maurer-Alcala X.X."/>
            <person name="Katz L.A."/>
            <person name="Lahr D.J.G."/>
        </authorList>
    </citation>
    <scope>NUCLEOTIDE SEQUENCE</scope>
</reference>
<dbReference type="InterPro" id="IPR009038">
    <property type="entry name" value="GOLD_dom"/>
</dbReference>
<dbReference type="InterPro" id="IPR001251">
    <property type="entry name" value="CRAL-TRIO_dom"/>
</dbReference>
<accession>A0A6B2L7H7</accession>
<dbReference type="InterPro" id="IPR036865">
    <property type="entry name" value="CRAL-TRIO_dom_sf"/>
</dbReference>
<proteinExistence type="predicted"/>
<dbReference type="GO" id="GO:0005737">
    <property type="term" value="C:cytoplasm"/>
    <property type="evidence" value="ECO:0007669"/>
    <property type="project" value="TreeGrafter"/>
</dbReference>
<dbReference type="EMBL" id="GIBP01003932">
    <property type="protein sequence ID" value="NDV32901.1"/>
    <property type="molecule type" value="Transcribed_RNA"/>
</dbReference>
<dbReference type="SUPFAM" id="SSF52087">
    <property type="entry name" value="CRAL/TRIO domain"/>
    <property type="match status" value="1"/>
</dbReference>
<dbReference type="InterPro" id="IPR011074">
    <property type="entry name" value="CRAL/TRIO_N_dom"/>
</dbReference>
<dbReference type="SMART" id="SM00516">
    <property type="entry name" value="SEC14"/>
    <property type="match status" value="1"/>
</dbReference>
<name>A0A6B2L7H7_9EUKA</name>
<evidence type="ECO:0008006" key="4">
    <source>
        <dbReference type="Google" id="ProtNLM"/>
    </source>
</evidence>
<dbReference type="Pfam" id="PF03765">
    <property type="entry name" value="CRAL_TRIO_N"/>
    <property type="match status" value="1"/>
</dbReference>
<evidence type="ECO:0000313" key="3">
    <source>
        <dbReference type="EMBL" id="NDV32901.1"/>
    </source>
</evidence>
<protein>
    <recommendedName>
        <fullName evidence="4">CRAL-TRIO domain-containing protein</fullName>
    </recommendedName>
</protein>
<dbReference type="CDD" id="cd00170">
    <property type="entry name" value="SEC14"/>
    <property type="match status" value="1"/>
</dbReference>
<dbReference type="SUPFAM" id="SSF46938">
    <property type="entry name" value="CRAL/TRIO N-terminal domain"/>
    <property type="match status" value="1"/>
</dbReference>
<dbReference type="PANTHER" id="PTHR23324:SF83">
    <property type="entry name" value="SEC14-LIKE PROTEIN 2"/>
    <property type="match status" value="1"/>
</dbReference>
<dbReference type="Pfam" id="PF00650">
    <property type="entry name" value="CRAL_TRIO"/>
    <property type="match status" value="1"/>
</dbReference>
<evidence type="ECO:0000259" key="1">
    <source>
        <dbReference type="PROSITE" id="PS50191"/>
    </source>
</evidence>
<dbReference type="InterPro" id="IPR051064">
    <property type="entry name" value="SEC14/CRAL-TRIO_domain"/>
</dbReference>
<dbReference type="AlphaFoldDB" id="A0A6B2L7H7"/>
<dbReference type="InterPro" id="IPR036598">
    <property type="entry name" value="GOLD_dom_sf"/>
</dbReference>
<evidence type="ECO:0000259" key="2">
    <source>
        <dbReference type="PROSITE" id="PS50866"/>
    </source>
</evidence>